<sequence>MNAPVLRSVADAAAALAHAQDQVRAGEVATCLAIAALCDLHRVDETVLVAGAERWVPGGADGTPRIGEFVAAEIAGLVGVSVGSAFGQIARVLNLRHRHPTLWALVLQGDARPHEAFRVADAAADAGLDAAACARFDAMCAHALVLQPWPRIKGRVDQWILRADPAQAARRERAAAKRRHVSVGTIEAGHVALWGQLDAADGIALDDALTRIAGTLPGDDLNHRRADALGVLARGVLGQDPLPPRKADLVVRLDAADIAEGGVAAVERWGHVLLPRLTRILAGCTVRVRPVVVPGDGAVDSYQVPEAMRLTLATRNPVDVFPWGTRRADACQVDHTVPYEAGRPGQTHLANLGPLSSYTHRVKTHGGWKLDQPRPGEYRWRSPLGYEYAVTAAGTIRIGRPPPAQVEWWYRESPFEDPPESPSNLVSASTDARDLTSAQAIVSPLGPPMNGATGSVSAPPGAVKSDAPSPQIPLPLGG</sequence>
<organism evidence="3 4">
    <name type="scientific">Propioniciclava soli</name>
    <dbReference type="NCBI Taxonomy" id="2775081"/>
    <lineage>
        <taxon>Bacteria</taxon>
        <taxon>Bacillati</taxon>
        <taxon>Actinomycetota</taxon>
        <taxon>Actinomycetes</taxon>
        <taxon>Propionibacteriales</taxon>
        <taxon>Propionibacteriaceae</taxon>
        <taxon>Propioniciclava</taxon>
    </lineage>
</organism>
<protein>
    <submittedName>
        <fullName evidence="3">DUF222 domain-containing protein</fullName>
    </submittedName>
</protein>
<name>A0ABZ3C339_9ACTN</name>
<feature type="compositionally biased region" description="Polar residues" evidence="1">
    <location>
        <begin position="424"/>
        <end position="440"/>
    </location>
</feature>
<feature type="region of interest" description="Disordered" evidence="1">
    <location>
        <begin position="413"/>
        <end position="478"/>
    </location>
</feature>
<dbReference type="Proteomes" id="UP001434337">
    <property type="component" value="Chromosome"/>
</dbReference>
<evidence type="ECO:0000256" key="1">
    <source>
        <dbReference type="SAM" id="MobiDB-lite"/>
    </source>
</evidence>
<proteinExistence type="predicted"/>
<evidence type="ECO:0000313" key="4">
    <source>
        <dbReference type="Proteomes" id="UP001434337"/>
    </source>
</evidence>
<dbReference type="InterPro" id="IPR003870">
    <property type="entry name" value="DUF222"/>
</dbReference>
<evidence type="ECO:0000259" key="2">
    <source>
        <dbReference type="Pfam" id="PF02720"/>
    </source>
</evidence>
<feature type="domain" description="DUF222" evidence="2">
    <location>
        <begin position="67"/>
        <end position="315"/>
    </location>
</feature>
<dbReference type="Pfam" id="PF02720">
    <property type="entry name" value="DUF222"/>
    <property type="match status" value="1"/>
</dbReference>
<reference evidence="3 4" key="1">
    <citation type="journal article" date="2023" name="Environ Microbiome">
        <title>A coral-associated actinobacterium mitigates coral bleaching under heat stress.</title>
        <authorList>
            <person name="Li J."/>
            <person name="Zou Y."/>
            <person name="Li Q."/>
            <person name="Zhang J."/>
            <person name="Bourne D.G."/>
            <person name="Lyu Y."/>
            <person name="Liu C."/>
            <person name="Zhang S."/>
        </authorList>
    </citation>
    <scope>NUCLEOTIDE SEQUENCE [LARGE SCALE GENOMIC DNA]</scope>
    <source>
        <strain evidence="3 4">SCSIO 13291</strain>
    </source>
</reference>
<dbReference type="RefSeq" id="WP_342371741.1">
    <property type="nucleotide sequence ID" value="NZ_CP115965.1"/>
</dbReference>
<dbReference type="EMBL" id="CP115965">
    <property type="protein sequence ID" value="WZW97268.1"/>
    <property type="molecule type" value="Genomic_DNA"/>
</dbReference>
<evidence type="ECO:0000313" key="3">
    <source>
        <dbReference type="EMBL" id="WZW97268.1"/>
    </source>
</evidence>
<keyword evidence="4" id="KW-1185">Reference proteome</keyword>
<accession>A0ABZ3C339</accession>
<gene>
    <name evidence="3" type="ORF">PCC79_10090</name>
</gene>